<dbReference type="Gene3D" id="3.90.79.10">
    <property type="entry name" value="Nucleoside Triphosphate Pyrophosphohydrolase"/>
    <property type="match status" value="1"/>
</dbReference>
<evidence type="ECO:0000313" key="2">
    <source>
        <dbReference type="EMBL" id="GHO98986.1"/>
    </source>
</evidence>
<reference evidence="2" key="1">
    <citation type="submission" date="2020-10" db="EMBL/GenBank/DDBJ databases">
        <title>Taxonomic study of unclassified bacteria belonging to the class Ktedonobacteria.</title>
        <authorList>
            <person name="Yabe S."/>
            <person name="Wang C.M."/>
            <person name="Zheng Y."/>
            <person name="Sakai Y."/>
            <person name="Cavaletti L."/>
            <person name="Monciardini P."/>
            <person name="Donadio S."/>
        </authorList>
    </citation>
    <scope>NUCLEOTIDE SEQUENCE</scope>
    <source>
        <strain evidence="2">ID150040</strain>
    </source>
</reference>
<feature type="domain" description="Nudix hydrolase" evidence="1">
    <location>
        <begin position="91"/>
        <end position="217"/>
    </location>
</feature>
<proteinExistence type="predicted"/>
<dbReference type="PROSITE" id="PS51462">
    <property type="entry name" value="NUDIX"/>
    <property type="match status" value="1"/>
</dbReference>
<dbReference type="Proteomes" id="UP000597444">
    <property type="component" value="Unassembled WGS sequence"/>
</dbReference>
<dbReference type="InterPro" id="IPR000086">
    <property type="entry name" value="NUDIX_hydrolase_dom"/>
</dbReference>
<dbReference type="CDD" id="cd03424">
    <property type="entry name" value="NUDIX_ADPRase_Nudt5_UGPPase_Nudt14"/>
    <property type="match status" value="1"/>
</dbReference>
<dbReference type="EMBL" id="BNJK01000002">
    <property type="protein sequence ID" value="GHO98986.1"/>
    <property type="molecule type" value="Genomic_DNA"/>
</dbReference>
<gene>
    <name evidence="2" type="primary">nudF</name>
    <name evidence="2" type="ORF">KSF_090340</name>
</gene>
<dbReference type="Pfam" id="PF00293">
    <property type="entry name" value="NUDIX"/>
    <property type="match status" value="1"/>
</dbReference>
<dbReference type="RefSeq" id="WP_220209655.1">
    <property type="nucleotide sequence ID" value="NZ_BNJK01000002.1"/>
</dbReference>
<sequence length="227" mass="26043">MINQKRYFELVQRYPELFSNPSADGITIELNPEKIQQIEQTVMQRLSEQGLPTEWGNVGIAYEDQYLLLLRDAVYFGNGKPGTYIRSIQEASAPGVIILPVYQDRIVLTHHFRHATRSWHLELPRGFGLPTMSSEENARRELYEEIGASTATLHYLGRAHADTGMSTNCNEFFFARIQNYGPSDRFEGINKLELVTISELERLIRENSITDSFTIIAYTQAKLHNML</sequence>
<dbReference type="SUPFAM" id="SSF55811">
    <property type="entry name" value="Nudix"/>
    <property type="match status" value="1"/>
</dbReference>
<comment type="caution">
    <text evidence="2">The sequence shown here is derived from an EMBL/GenBank/DDBJ whole genome shotgun (WGS) entry which is preliminary data.</text>
</comment>
<evidence type="ECO:0000259" key="1">
    <source>
        <dbReference type="PROSITE" id="PS51462"/>
    </source>
</evidence>
<dbReference type="AlphaFoldDB" id="A0A8J3IZT6"/>
<protein>
    <submittedName>
        <fullName evidence="2">ADP-ribose pyrophosphatase</fullName>
    </submittedName>
</protein>
<evidence type="ECO:0000313" key="3">
    <source>
        <dbReference type="Proteomes" id="UP000597444"/>
    </source>
</evidence>
<keyword evidence="3" id="KW-1185">Reference proteome</keyword>
<accession>A0A8J3IZT6</accession>
<name>A0A8J3IZT6_9CHLR</name>
<dbReference type="InterPro" id="IPR015797">
    <property type="entry name" value="NUDIX_hydrolase-like_dom_sf"/>
</dbReference>
<organism evidence="2 3">
    <name type="scientific">Reticulibacter mediterranei</name>
    <dbReference type="NCBI Taxonomy" id="2778369"/>
    <lineage>
        <taxon>Bacteria</taxon>
        <taxon>Bacillati</taxon>
        <taxon>Chloroflexota</taxon>
        <taxon>Ktedonobacteria</taxon>
        <taxon>Ktedonobacterales</taxon>
        <taxon>Reticulibacteraceae</taxon>
        <taxon>Reticulibacter</taxon>
    </lineage>
</organism>